<sequence>MKQLLIYEQPLALNRLTHRHLRIKPVPTNYAFARGLNSVPLTTTEFAPAARNYPIVFTGDADKASMPAVLLGLLRDDNLFVEDDSQWAAQAYVPAFLRRYPFVVANQETTGEAAAAAFTVCVDMPVVTQSDDGIKLFEDSGENAPALEHALGFLAEYQRAAERTQAFMQQLRDSKLLVTKTIRVERAGTEPHTLNGFSIVDEEKLQKLGGKALEKLSRTGALGLIYAHLMSLGNVSLLSARFDTRSAALKH</sequence>
<gene>
    <name evidence="1" type="ORF">ACFO5W_16480</name>
</gene>
<accession>A0ABV9C639</accession>
<reference evidence="2" key="1">
    <citation type="journal article" date="2019" name="Int. J. Syst. Evol. Microbiol.">
        <title>The Global Catalogue of Microorganisms (GCM) 10K type strain sequencing project: providing services to taxonomists for standard genome sequencing and annotation.</title>
        <authorList>
            <consortium name="The Broad Institute Genomics Platform"/>
            <consortium name="The Broad Institute Genome Sequencing Center for Infectious Disease"/>
            <person name="Wu L."/>
            <person name="Ma J."/>
        </authorList>
    </citation>
    <scope>NUCLEOTIDE SEQUENCE [LARGE SCALE GENOMIC DNA]</scope>
    <source>
        <strain evidence="2">CCM 4481</strain>
    </source>
</reference>
<dbReference type="InterPro" id="IPR010836">
    <property type="entry name" value="SapC"/>
</dbReference>
<dbReference type="Pfam" id="PF07277">
    <property type="entry name" value="SapC"/>
    <property type="match status" value="1"/>
</dbReference>
<comment type="caution">
    <text evidence="1">The sequence shown here is derived from an EMBL/GenBank/DDBJ whole genome shotgun (WGS) entry which is preliminary data.</text>
</comment>
<organism evidence="1 2">
    <name type="scientific">Dyella halodurans</name>
    <dbReference type="NCBI Taxonomy" id="1920171"/>
    <lineage>
        <taxon>Bacteria</taxon>
        <taxon>Pseudomonadati</taxon>
        <taxon>Pseudomonadota</taxon>
        <taxon>Gammaproteobacteria</taxon>
        <taxon>Lysobacterales</taxon>
        <taxon>Rhodanobacteraceae</taxon>
        <taxon>Dyella</taxon>
    </lineage>
</organism>
<evidence type="ECO:0000313" key="2">
    <source>
        <dbReference type="Proteomes" id="UP001595961"/>
    </source>
</evidence>
<proteinExistence type="predicted"/>
<keyword evidence="2" id="KW-1185">Reference proteome</keyword>
<dbReference type="EMBL" id="JBHSGA010000020">
    <property type="protein sequence ID" value="MFC4528241.1"/>
    <property type="molecule type" value="Genomic_DNA"/>
</dbReference>
<dbReference type="RefSeq" id="WP_266148435.1">
    <property type="nucleotide sequence ID" value="NZ_CP064028.1"/>
</dbReference>
<evidence type="ECO:0000313" key="1">
    <source>
        <dbReference type="EMBL" id="MFC4528241.1"/>
    </source>
</evidence>
<dbReference type="Proteomes" id="UP001595961">
    <property type="component" value="Unassembled WGS sequence"/>
</dbReference>
<name>A0ABV9C639_9GAMM</name>
<protein>
    <submittedName>
        <fullName evidence="1">SapC family protein</fullName>
    </submittedName>
</protein>